<comment type="caution">
    <text evidence="1">The sequence shown here is derived from an EMBL/GenBank/DDBJ whole genome shotgun (WGS) entry which is preliminary data.</text>
</comment>
<dbReference type="EMBL" id="MORL01000004">
    <property type="protein sequence ID" value="OIN59253.1"/>
    <property type="molecule type" value="Genomic_DNA"/>
</dbReference>
<dbReference type="InterPro" id="IPR048131">
    <property type="entry name" value="HAEPLYID-like"/>
</dbReference>
<gene>
    <name evidence="1" type="ORF">BLX24_09695</name>
</gene>
<evidence type="ECO:0000313" key="2">
    <source>
        <dbReference type="Proteomes" id="UP000181790"/>
    </source>
</evidence>
<dbReference type="AlphaFoldDB" id="A0A1S2VKJ0"/>
<reference evidence="1 2" key="1">
    <citation type="submission" date="2016-10" db="EMBL/GenBank/DDBJ databases">
        <title>Arsenicibacter rosenii gen. nov., sp. nov., an efficient arsenic-methylating bacterium isolated from an arsenic-contaminated paddy soil.</title>
        <authorList>
            <person name="Huang K."/>
        </authorList>
    </citation>
    <scope>NUCLEOTIDE SEQUENCE [LARGE SCALE GENOMIC DNA]</scope>
    <source>
        <strain evidence="1 2">SM-1</strain>
    </source>
</reference>
<dbReference type="NCBIfam" id="NF041634">
    <property type="entry name" value="HAEPLYID"/>
    <property type="match status" value="1"/>
</dbReference>
<protein>
    <submittedName>
        <fullName evidence="1">Uncharacterized protein</fullName>
    </submittedName>
</protein>
<dbReference type="OrthoDB" id="892490at2"/>
<proteinExistence type="predicted"/>
<evidence type="ECO:0000313" key="1">
    <source>
        <dbReference type="EMBL" id="OIN59253.1"/>
    </source>
</evidence>
<keyword evidence="2" id="KW-1185">Reference proteome</keyword>
<organism evidence="1 2">
    <name type="scientific">Arsenicibacter rosenii</name>
    <dbReference type="NCBI Taxonomy" id="1750698"/>
    <lineage>
        <taxon>Bacteria</taxon>
        <taxon>Pseudomonadati</taxon>
        <taxon>Bacteroidota</taxon>
        <taxon>Cytophagia</taxon>
        <taxon>Cytophagales</taxon>
        <taxon>Spirosomataceae</taxon>
        <taxon>Arsenicibacter</taxon>
    </lineage>
</organism>
<name>A0A1S2VKJ0_9BACT</name>
<accession>A0A1S2VKJ0</accession>
<sequence length="248" mass="27994">MPLYLDIPAEMNVRKGYKEINVAGGYASFRDFKGQRALVEYDFAPTNRLGFEIEMPFVFVQEKHMITEKGLDDVIVPEEGGTPESANALRLGVNYALYSSPEYKTSVSVGFFNELEFTPFKHFGHPLFEGNVYNPFVAVAKVFGTRLHTMIYTGTATKHSFEHQKLATAVRFNTILAYRYGKGTRESFLGIESNQTWSGHEAGQMVLRPQIQAWITEKWKLGFVYSVPVATANQLQASGFCRVIYSVN</sequence>
<dbReference type="Proteomes" id="UP000181790">
    <property type="component" value="Unassembled WGS sequence"/>
</dbReference>